<comment type="caution">
    <text evidence="1">The sequence shown here is derived from an EMBL/GenBank/DDBJ whole genome shotgun (WGS) entry which is preliminary data.</text>
</comment>
<protein>
    <submittedName>
        <fullName evidence="1">Uncharacterized protein</fullName>
    </submittedName>
</protein>
<reference evidence="1" key="1">
    <citation type="submission" date="2024-09" db="EMBL/GenBank/DDBJ databases">
        <title>Draft Genome Sequences of Neofusicoccum parvum.</title>
        <authorList>
            <person name="Ashida A."/>
            <person name="Camagna M."/>
            <person name="Tanaka A."/>
            <person name="Takemoto D."/>
        </authorList>
    </citation>
    <scope>NUCLEOTIDE SEQUENCE</scope>
    <source>
        <strain evidence="1">PPO83</strain>
    </source>
</reference>
<name>A0ACB5SGM4_9PEZI</name>
<proteinExistence type="predicted"/>
<gene>
    <name evidence="1" type="primary">g10764</name>
    <name evidence="1" type="ORF">NpPPO83_00010764</name>
</gene>
<evidence type="ECO:0000313" key="1">
    <source>
        <dbReference type="EMBL" id="GME39624.1"/>
    </source>
</evidence>
<dbReference type="EMBL" id="BSXG01000089">
    <property type="protein sequence ID" value="GME39624.1"/>
    <property type="molecule type" value="Genomic_DNA"/>
</dbReference>
<sequence length="1195" mass="134116">MHMLALRPSARLLRAVCRQCRRALASQTRSKVFAEGDIVLLRDKNRPRNRGFLTKPLKPGVVVANHHGSIAHDGIIGKTIRDTIQTTKTEYRIHDPTLDEYVRLTPRIVTPIYPDDASFIVNLLDIHVSPVVPSTPLSPPLEILEAGTGHGGLTLHLARAIHAANPPLPESLRVEHTPADPDHSVEDVTYESTTTDHAAEHTVEAWKKNRRAVVHTLDIKPRHSKHARKIVQGFRRGMYANDVDFSVGDVSSWIHARLEAHANGDSSKEPEPFLHRVFLDLPSAEDHLEAVSKALHVDGALAVFNPSITQIADAVRKIKELQLPLALETVVELKGSSTVREWDVRVAQLKAARKAANGTDVKAENEEDLDVDQDSAAESSEREASVAEQAVKEVETLEKTEQELEEQLETAGDGGWKLVCRPMTGLTHGALKMGEPKHLSGDKPAIEEFLGKFDTFLFDCDGKQLVFVTNNSTKSRADYKQKFDKLGIPAQVEEVFGSAYSAAVYISRILKLPAGKSKVFVLGESGIEQELRAENVPFIGGTDPNLRRDLQQSDFDAIADESALDPEVGVVLAGLDFHVNYLKYSLAFAYLRKGALFLATNTDSTLPNAKTLFPGAGSVGAPLVTAIGKQPLSLGKPSQAMLDAVEGKFHFDRSRTCMVGDRLNTDIQFGIEGKLGGTLAVLTGHFSKMQRTSFTRIDPKRRADLDHRKRQFAAPKWREQEYKHRLNFYTLLPTAEITLEEFEEWAIARLKVLSELEACSFRNRSPEETASYMAPILEKHLPLNSNSSRSSQLDAERKKDHYSHFILRLAFSATEDLRRRFARLETALFRLRWRDDNASERRDFVDSLDMGGEWERVSDEEKKELGQDLINATAGFGKRAEEEGWFKVDWEKVPELVETRKVLIKRGVAYVPVREQSSLVVAEFTRRLDEALELTSRALPRLDEDDRLSPILSHLSNNFTAPDTTYSSDSSIDGLSAPTAASVDALSQHFPLCMQHLHRTLRQNSHLKHFGRLQYTLFLKGIGVSLEECLIFWRRSFKLITDEKFNKEYRYNVRHAYGDVGGDANRRGRGYTPYSCQKLTTEPLPGPGQTHGCPYRSFAPENLVSMLQQTGVNDQQTLKEVREDVKRQRYHIACNRVFEWKHKGEIKKVKDEGTWGAAEMDTILHPNEYFKRSFLLGHLGEENGSALKEGIRSQG</sequence>
<evidence type="ECO:0000313" key="2">
    <source>
        <dbReference type="Proteomes" id="UP001165186"/>
    </source>
</evidence>
<dbReference type="Proteomes" id="UP001165186">
    <property type="component" value="Unassembled WGS sequence"/>
</dbReference>
<accession>A0ACB5SGM4</accession>
<organism evidence="1 2">
    <name type="scientific">Neofusicoccum parvum</name>
    <dbReference type="NCBI Taxonomy" id="310453"/>
    <lineage>
        <taxon>Eukaryota</taxon>
        <taxon>Fungi</taxon>
        <taxon>Dikarya</taxon>
        <taxon>Ascomycota</taxon>
        <taxon>Pezizomycotina</taxon>
        <taxon>Dothideomycetes</taxon>
        <taxon>Dothideomycetes incertae sedis</taxon>
        <taxon>Botryosphaeriales</taxon>
        <taxon>Botryosphaeriaceae</taxon>
        <taxon>Neofusicoccum</taxon>
    </lineage>
</organism>
<keyword evidence="2" id="KW-1185">Reference proteome</keyword>